<evidence type="ECO:0000259" key="3">
    <source>
        <dbReference type="PROSITE" id="PS50102"/>
    </source>
</evidence>
<organism evidence="4 5">
    <name type="scientific">Hibiscus trionum</name>
    <name type="common">Flower of an hour</name>
    <dbReference type="NCBI Taxonomy" id="183268"/>
    <lineage>
        <taxon>Eukaryota</taxon>
        <taxon>Viridiplantae</taxon>
        <taxon>Streptophyta</taxon>
        <taxon>Embryophyta</taxon>
        <taxon>Tracheophyta</taxon>
        <taxon>Spermatophyta</taxon>
        <taxon>Magnoliopsida</taxon>
        <taxon>eudicotyledons</taxon>
        <taxon>Gunneridae</taxon>
        <taxon>Pentapetalae</taxon>
        <taxon>rosids</taxon>
        <taxon>malvids</taxon>
        <taxon>Malvales</taxon>
        <taxon>Malvaceae</taxon>
        <taxon>Malvoideae</taxon>
        <taxon>Hibiscus</taxon>
    </lineage>
</organism>
<dbReference type="EMBL" id="BSYR01000035">
    <property type="protein sequence ID" value="GMJ01386.1"/>
    <property type="molecule type" value="Genomic_DNA"/>
</dbReference>
<evidence type="ECO:0000313" key="5">
    <source>
        <dbReference type="Proteomes" id="UP001165190"/>
    </source>
</evidence>
<proteinExistence type="predicted"/>
<dbReference type="InterPro" id="IPR012677">
    <property type="entry name" value="Nucleotide-bd_a/b_plait_sf"/>
</dbReference>
<evidence type="ECO:0000313" key="4">
    <source>
        <dbReference type="EMBL" id="GMJ01386.1"/>
    </source>
</evidence>
<dbReference type="Pfam" id="PF00076">
    <property type="entry name" value="RRM_1"/>
    <property type="match status" value="1"/>
</dbReference>
<feature type="domain" description="RRM" evidence="3">
    <location>
        <begin position="18"/>
        <end position="98"/>
    </location>
</feature>
<dbReference type="PANTHER" id="PTHR48034">
    <property type="entry name" value="TRANSFORMER-2 SEX-DETERMINING PROTEIN-RELATED"/>
    <property type="match status" value="1"/>
</dbReference>
<reference evidence="4" key="1">
    <citation type="submission" date="2023-05" db="EMBL/GenBank/DDBJ databases">
        <title>Genome and transcriptome analyses reveal genes involved in the formation of fine ridges on petal epidermal cells in Hibiscus trionum.</title>
        <authorList>
            <person name="Koshimizu S."/>
            <person name="Masuda S."/>
            <person name="Ishii T."/>
            <person name="Shirasu K."/>
            <person name="Hoshino A."/>
            <person name="Arita M."/>
        </authorList>
    </citation>
    <scope>NUCLEOTIDE SEQUENCE</scope>
    <source>
        <strain evidence="4">Hamamatsu line</strain>
    </source>
</reference>
<evidence type="ECO:0000256" key="1">
    <source>
        <dbReference type="PROSITE-ProRule" id="PRU00176"/>
    </source>
</evidence>
<keyword evidence="5" id="KW-1185">Reference proteome</keyword>
<comment type="caution">
    <text evidence="4">The sequence shown here is derived from an EMBL/GenBank/DDBJ whole genome shotgun (WGS) entry which is preliminary data.</text>
</comment>
<dbReference type="SMART" id="SM00360">
    <property type="entry name" value="RRM"/>
    <property type="match status" value="1"/>
</dbReference>
<accession>A0A9W7ISA4</accession>
<feature type="region of interest" description="Disordered" evidence="2">
    <location>
        <begin position="152"/>
        <end position="174"/>
    </location>
</feature>
<dbReference type="SUPFAM" id="SSF54928">
    <property type="entry name" value="RNA-binding domain, RBD"/>
    <property type="match status" value="1"/>
</dbReference>
<name>A0A9W7ISA4_HIBTR</name>
<dbReference type="OrthoDB" id="439808at2759"/>
<keyword evidence="1" id="KW-0694">RNA-binding</keyword>
<evidence type="ECO:0000256" key="2">
    <source>
        <dbReference type="SAM" id="MobiDB-lite"/>
    </source>
</evidence>
<protein>
    <recommendedName>
        <fullName evidence="3">RRM domain-containing protein</fullName>
    </recommendedName>
</protein>
<dbReference type="InterPro" id="IPR000504">
    <property type="entry name" value="RRM_dom"/>
</dbReference>
<dbReference type="InterPro" id="IPR035979">
    <property type="entry name" value="RBD_domain_sf"/>
</dbReference>
<dbReference type="InterPro" id="IPR050441">
    <property type="entry name" value="RBM"/>
</dbReference>
<dbReference type="AlphaFoldDB" id="A0A9W7ISA4"/>
<dbReference type="Proteomes" id="UP001165190">
    <property type="component" value="Unassembled WGS sequence"/>
</dbReference>
<gene>
    <name evidence="4" type="ORF">HRI_003807800</name>
</gene>
<dbReference type="CDD" id="cd00590">
    <property type="entry name" value="RRM_SF"/>
    <property type="match status" value="1"/>
</dbReference>
<sequence length="212" mass="24277">MESGAARDGVHYRRSQGVSVFIGNISRRIHRSALGVAFSGYGRVIDVFIAYKNKKRSHKPTTFAFIRFRNMADAKRAIAEGNGRRLDGFTIRVFMAFTKPPRNYEGLNEVKDKPSRLTPKNRATYPFKFRDLRTYKEALLSSKGHLSNPVWQNEDSFSKVPGRRSTGKNKETSVDGDRTVEVKYVSEYPPVIKEVMADRSIQFRKELAAWIH</sequence>
<dbReference type="Gene3D" id="3.30.70.330">
    <property type="match status" value="1"/>
</dbReference>
<dbReference type="PROSITE" id="PS50102">
    <property type="entry name" value="RRM"/>
    <property type="match status" value="1"/>
</dbReference>
<dbReference type="GO" id="GO:0003723">
    <property type="term" value="F:RNA binding"/>
    <property type="evidence" value="ECO:0007669"/>
    <property type="project" value="UniProtKB-UniRule"/>
</dbReference>